<dbReference type="AlphaFoldDB" id="A0A316VSI9"/>
<evidence type="ECO:0000313" key="2">
    <source>
        <dbReference type="EMBL" id="PWN40184.1"/>
    </source>
</evidence>
<keyword evidence="1" id="KW-0472">Membrane</keyword>
<dbReference type="Proteomes" id="UP000245783">
    <property type="component" value="Unassembled WGS sequence"/>
</dbReference>
<dbReference type="RefSeq" id="XP_025367344.1">
    <property type="nucleotide sequence ID" value="XM_025516733.1"/>
</dbReference>
<dbReference type="InParanoid" id="A0A316VSI9"/>
<dbReference type="GeneID" id="37038603"/>
<keyword evidence="1" id="KW-0812">Transmembrane</keyword>
<evidence type="ECO:0000313" key="3">
    <source>
        <dbReference type="Proteomes" id="UP000245783"/>
    </source>
</evidence>
<sequence length="446" mass="48421">MLAINFALQEAVGEQVLDTPSDKCKALHNKDLLWFLHKASKTHSAKHINALVKNLARSTFIAKAVEGKGQVAALQTAALQAPDGDAFLELVPAIGIVEQVLINLGPPLRSFNLASVTLSLSLSNVTIHAHLTVNFPLTNINILLCVPCLTLTVLNTSVTVDILCVIINSPPASVTINSLLAAFAHPARHWWNGHLPKARHKTILQVCALKQAAENAVRRVDKLMANSIAPVVCISRDVMMGDVLGQTTFFGSIANSGPELWRWIAKEAGLELGPFLDLFAHTLDKHKEWLIFLIGLLWILCGITYPMVLVMLLAEVATTVLKSASVRFNMIANAGTISVVSSLDAVAVILPDPGALKYKGSPVRQSTLLDLIYLCCLKGCLLQHLAPQFTGNAPRLKAAAEAQSAELRIDKLIANAIKQHKTWSKVISVRMRNQQAYLNKLEDAKP</sequence>
<gene>
    <name evidence="2" type="ORF">IE81DRAFT_361990</name>
</gene>
<reference evidence="2 3" key="1">
    <citation type="journal article" date="2018" name="Mol. Biol. Evol.">
        <title>Broad Genomic Sampling Reveals a Smut Pathogenic Ancestry of the Fungal Clade Ustilaginomycotina.</title>
        <authorList>
            <person name="Kijpornyongpan T."/>
            <person name="Mondo S.J."/>
            <person name="Barry K."/>
            <person name="Sandor L."/>
            <person name="Lee J."/>
            <person name="Lipzen A."/>
            <person name="Pangilinan J."/>
            <person name="LaButti K."/>
            <person name="Hainaut M."/>
            <person name="Henrissat B."/>
            <person name="Grigoriev I.V."/>
            <person name="Spatafora J.W."/>
            <person name="Aime M.C."/>
        </authorList>
    </citation>
    <scope>NUCLEOTIDE SEQUENCE [LARGE SCALE GENOMIC DNA]</scope>
    <source>
        <strain evidence="2 3">MCA 4658</strain>
    </source>
</reference>
<name>A0A316VSI9_9BASI</name>
<dbReference type="EMBL" id="KZ819427">
    <property type="protein sequence ID" value="PWN40184.1"/>
    <property type="molecule type" value="Genomic_DNA"/>
</dbReference>
<organism evidence="2 3">
    <name type="scientific">Ceraceosorus guamensis</name>
    <dbReference type="NCBI Taxonomy" id="1522189"/>
    <lineage>
        <taxon>Eukaryota</taxon>
        <taxon>Fungi</taxon>
        <taxon>Dikarya</taxon>
        <taxon>Basidiomycota</taxon>
        <taxon>Ustilaginomycotina</taxon>
        <taxon>Exobasidiomycetes</taxon>
        <taxon>Ceraceosorales</taxon>
        <taxon>Ceraceosoraceae</taxon>
        <taxon>Ceraceosorus</taxon>
    </lineage>
</organism>
<keyword evidence="3" id="KW-1185">Reference proteome</keyword>
<feature type="transmembrane region" description="Helical" evidence="1">
    <location>
        <begin position="289"/>
        <end position="314"/>
    </location>
</feature>
<protein>
    <submittedName>
        <fullName evidence="2">Uncharacterized protein</fullName>
    </submittedName>
</protein>
<keyword evidence="1" id="KW-1133">Transmembrane helix</keyword>
<accession>A0A316VSI9</accession>
<evidence type="ECO:0000256" key="1">
    <source>
        <dbReference type="SAM" id="Phobius"/>
    </source>
</evidence>
<proteinExistence type="predicted"/>